<proteinExistence type="predicted"/>
<dbReference type="AlphaFoldDB" id="A0A7J3M0R8"/>
<gene>
    <name evidence="1" type="ORF">ENT52_02260</name>
</gene>
<dbReference type="Gene3D" id="1.25.40.10">
    <property type="entry name" value="Tetratricopeptide repeat domain"/>
    <property type="match status" value="1"/>
</dbReference>
<evidence type="ECO:0000313" key="1">
    <source>
        <dbReference type="EMBL" id="HGT82536.1"/>
    </source>
</evidence>
<comment type="caution">
    <text evidence="1">The sequence shown here is derived from an EMBL/GenBank/DDBJ whole genome shotgun (WGS) entry which is preliminary data.</text>
</comment>
<organism evidence="1">
    <name type="scientific">Archaeoglobus fulgidus</name>
    <dbReference type="NCBI Taxonomy" id="2234"/>
    <lineage>
        <taxon>Archaea</taxon>
        <taxon>Methanobacteriati</taxon>
        <taxon>Methanobacteriota</taxon>
        <taxon>Archaeoglobi</taxon>
        <taxon>Archaeoglobales</taxon>
        <taxon>Archaeoglobaceae</taxon>
        <taxon>Archaeoglobus</taxon>
    </lineage>
</organism>
<protein>
    <recommendedName>
        <fullName evidence="2">Tetratricopeptide repeat protein</fullName>
    </recommendedName>
</protein>
<accession>A0A7J3M0R8</accession>
<dbReference type="EMBL" id="DSYZ01000053">
    <property type="protein sequence ID" value="HGT82536.1"/>
    <property type="molecule type" value="Genomic_DNA"/>
</dbReference>
<sequence length="292" mass="33445">MATDEFAMFSKFLSENDQKILRVVAKDRIAFEVLKKLFESPESAEKYLVLLKDNPNAIFIATKIAESVGRYLNAEDEDKCLNIFLRAIEYMKETKDRKSIYNVFDIVKEAIEGRISLGKYESASKLVNIFLDLGMGSYVKRLVFHAIELAEGGDFTRTLKILNNLPPNEEVLTTKAYVLVEWGKKIAISDPQLGLRKVEEALKLKELPSAKVAMAEIYESLGNYAKAYEIYNSMRNQPGIDAKLARLLMEWGEEEKEPEKLEEAKTMVNDPVMLEEIDRRIRKIRDQRESGS</sequence>
<evidence type="ECO:0008006" key="2">
    <source>
        <dbReference type="Google" id="ProtNLM"/>
    </source>
</evidence>
<name>A0A7J3M0R8_ARCFL</name>
<dbReference type="InterPro" id="IPR011990">
    <property type="entry name" value="TPR-like_helical_dom_sf"/>
</dbReference>
<reference evidence="1" key="1">
    <citation type="journal article" date="2020" name="mSystems">
        <title>Genome- and Community-Level Interaction Insights into Carbon Utilization and Element Cycling Functions of Hydrothermarchaeota in Hydrothermal Sediment.</title>
        <authorList>
            <person name="Zhou Z."/>
            <person name="Liu Y."/>
            <person name="Xu W."/>
            <person name="Pan J."/>
            <person name="Luo Z.H."/>
            <person name="Li M."/>
        </authorList>
    </citation>
    <scope>NUCLEOTIDE SEQUENCE [LARGE SCALE GENOMIC DNA]</scope>
    <source>
        <strain evidence="1">SpSt-587</strain>
    </source>
</reference>